<feature type="non-terminal residue" evidence="3">
    <location>
        <position position="57"/>
    </location>
</feature>
<name>A0A6J4NZY4_9BACT</name>
<evidence type="ECO:0000256" key="1">
    <source>
        <dbReference type="SAM" id="MobiDB-lite"/>
    </source>
</evidence>
<dbReference type="InterPro" id="IPR006311">
    <property type="entry name" value="TAT_signal"/>
</dbReference>
<evidence type="ECO:0000313" key="3">
    <source>
        <dbReference type="EMBL" id="CAA9400273.1"/>
    </source>
</evidence>
<dbReference type="PROSITE" id="PS51318">
    <property type="entry name" value="TAT"/>
    <property type="match status" value="1"/>
</dbReference>
<dbReference type="EMBL" id="CADCUQ010000382">
    <property type="protein sequence ID" value="CAA9400273.1"/>
    <property type="molecule type" value="Genomic_DNA"/>
</dbReference>
<accession>A0A6J4NZY4</accession>
<keyword evidence="2" id="KW-0472">Membrane</keyword>
<evidence type="ECO:0000256" key="2">
    <source>
        <dbReference type="SAM" id="Phobius"/>
    </source>
</evidence>
<keyword evidence="2" id="KW-0812">Transmembrane</keyword>
<proteinExistence type="predicted"/>
<sequence>MSRLPNYDPAEHAPRLDDLTMTRREMLQRTGMGIGMLSLATMLGGAVPGAAARGAAA</sequence>
<feature type="region of interest" description="Disordered" evidence="1">
    <location>
        <begin position="1"/>
        <end position="20"/>
    </location>
</feature>
<feature type="transmembrane region" description="Helical" evidence="2">
    <location>
        <begin position="31"/>
        <end position="51"/>
    </location>
</feature>
<feature type="compositionally biased region" description="Basic and acidic residues" evidence="1">
    <location>
        <begin position="9"/>
        <end position="20"/>
    </location>
</feature>
<reference evidence="3" key="1">
    <citation type="submission" date="2020-02" db="EMBL/GenBank/DDBJ databases">
        <authorList>
            <person name="Meier V. D."/>
        </authorList>
    </citation>
    <scope>NUCLEOTIDE SEQUENCE</scope>
    <source>
        <strain evidence="3">AVDCRST_MAG64</strain>
    </source>
</reference>
<dbReference type="AlphaFoldDB" id="A0A6J4NZY4"/>
<organism evidence="3">
    <name type="scientific">uncultured Phycisphaerae bacterium</name>
    <dbReference type="NCBI Taxonomy" id="904963"/>
    <lineage>
        <taxon>Bacteria</taxon>
        <taxon>Pseudomonadati</taxon>
        <taxon>Planctomycetota</taxon>
        <taxon>Phycisphaerae</taxon>
        <taxon>environmental samples</taxon>
    </lineage>
</organism>
<gene>
    <name evidence="3" type="ORF">AVDCRST_MAG64-1670</name>
</gene>
<protein>
    <submittedName>
        <fullName evidence="3">Uncharacterized protein</fullName>
    </submittedName>
</protein>
<keyword evidence="2" id="KW-1133">Transmembrane helix</keyword>